<dbReference type="InterPro" id="IPR007568">
    <property type="entry name" value="RTA1"/>
</dbReference>
<keyword evidence="2 6" id="KW-0812">Transmembrane</keyword>
<dbReference type="PANTHER" id="PTHR31465:SF15">
    <property type="entry name" value="LIPID TRANSPORTER ATNI-RELATED"/>
    <property type="match status" value="1"/>
</dbReference>
<dbReference type="GO" id="GO:0016020">
    <property type="term" value="C:membrane"/>
    <property type="evidence" value="ECO:0007669"/>
    <property type="project" value="UniProtKB-SubCell"/>
</dbReference>
<dbReference type="OrthoDB" id="5384040at2759"/>
<organism evidence="7">
    <name type="scientific">Petromyces alliaceus</name>
    <name type="common">Aspergillus alliaceus</name>
    <dbReference type="NCBI Taxonomy" id="209559"/>
    <lineage>
        <taxon>Eukaryota</taxon>
        <taxon>Fungi</taxon>
        <taxon>Dikarya</taxon>
        <taxon>Ascomycota</taxon>
        <taxon>Pezizomycotina</taxon>
        <taxon>Eurotiomycetes</taxon>
        <taxon>Eurotiomycetidae</taxon>
        <taxon>Eurotiales</taxon>
        <taxon>Aspergillaceae</taxon>
        <taxon>Aspergillus</taxon>
        <taxon>Aspergillus subgen. Circumdati</taxon>
    </lineage>
</organism>
<evidence type="ECO:0000313" key="7">
    <source>
        <dbReference type="EMBL" id="KAE8392551.1"/>
    </source>
</evidence>
<dbReference type="AlphaFoldDB" id="A0A5N7CEH7"/>
<dbReference type="Pfam" id="PF04479">
    <property type="entry name" value="RTA1"/>
    <property type="match status" value="1"/>
</dbReference>
<dbReference type="EMBL" id="ML735236">
    <property type="protein sequence ID" value="KAE8392551.1"/>
    <property type="molecule type" value="Genomic_DNA"/>
</dbReference>
<feature type="transmembrane region" description="Helical" evidence="6">
    <location>
        <begin position="158"/>
        <end position="180"/>
    </location>
</feature>
<evidence type="ECO:0000256" key="5">
    <source>
        <dbReference type="SAM" id="MobiDB-lite"/>
    </source>
</evidence>
<feature type="region of interest" description="Disordered" evidence="5">
    <location>
        <begin position="271"/>
        <end position="296"/>
    </location>
</feature>
<feature type="transmembrane region" description="Helical" evidence="6">
    <location>
        <begin position="240"/>
        <end position="260"/>
    </location>
</feature>
<reference evidence="7" key="1">
    <citation type="submission" date="2019-04" db="EMBL/GenBank/DDBJ databases">
        <title>Friends and foes A comparative genomics studyof 23 Aspergillus species from section Flavi.</title>
        <authorList>
            <consortium name="DOE Joint Genome Institute"/>
            <person name="Kjaerbolling I."/>
            <person name="Vesth T."/>
            <person name="Frisvad J.C."/>
            <person name="Nybo J.L."/>
            <person name="Theobald S."/>
            <person name="Kildgaard S."/>
            <person name="Isbrandt T."/>
            <person name="Kuo A."/>
            <person name="Sato A."/>
            <person name="Lyhne E.K."/>
            <person name="Kogle M.E."/>
            <person name="Wiebenga A."/>
            <person name="Kun R.S."/>
            <person name="Lubbers R.J."/>
            <person name="Makela M.R."/>
            <person name="Barry K."/>
            <person name="Chovatia M."/>
            <person name="Clum A."/>
            <person name="Daum C."/>
            <person name="Haridas S."/>
            <person name="He G."/>
            <person name="LaButti K."/>
            <person name="Lipzen A."/>
            <person name="Mondo S."/>
            <person name="Riley R."/>
            <person name="Salamov A."/>
            <person name="Simmons B.A."/>
            <person name="Magnuson J.K."/>
            <person name="Henrissat B."/>
            <person name="Mortensen U.H."/>
            <person name="Larsen T.O."/>
            <person name="Devries R.P."/>
            <person name="Grigoriev I.V."/>
            <person name="Machida M."/>
            <person name="Baker S.E."/>
            <person name="Andersen M.R."/>
        </authorList>
    </citation>
    <scope>NUCLEOTIDE SEQUENCE [LARGE SCALE GENOMIC DNA]</scope>
    <source>
        <strain evidence="7">IBT 14317</strain>
    </source>
</reference>
<evidence type="ECO:0000256" key="4">
    <source>
        <dbReference type="ARBA" id="ARBA00023136"/>
    </source>
</evidence>
<feature type="transmembrane region" description="Helical" evidence="6">
    <location>
        <begin position="201"/>
        <end position="220"/>
    </location>
</feature>
<feature type="transmembrane region" description="Helical" evidence="6">
    <location>
        <begin position="20"/>
        <end position="38"/>
    </location>
</feature>
<keyword evidence="3 6" id="KW-1133">Transmembrane helix</keyword>
<evidence type="ECO:0000256" key="6">
    <source>
        <dbReference type="SAM" id="Phobius"/>
    </source>
</evidence>
<dbReference type="PANTHER" id="PTHR31465">
    <property type="entry name" value="PROTEIN RTA1-RELATED"/>
    <property type="match status" value="1"/>
</dbReference>
<sequence>MGLKQKCDLTIKDAQYPYCANGSAAIIFSVLFGITFIAHLTQAILYRKRFCWVIVVGSAWECLGLIMRTYSTLDQTKSTTAAAGQLLVLLAPLWINAFVYMIFGRMVYYFTPDKRVGRIKAESLAKIFIWLDIIAFIIQATGGIMASDFSNRMNAIGLHIYTAGIAVQEFFILCFCGLLIMFHRRMILGYGSIERGPQWKVMVICMYITLLCLTTRIIYRLVEFADTDKAGKLPLSTKEAPFYCLECVPIFCAMLLWNIFHPGRMMPGADSEFPKMSRKERKQMKREAKEAKKLGPGSTKYTPFSSDYHLTRNSDEGHGEMPTACSDGRYYNEARWPLNEMETGRGGYVR</sequence>
<protein>
    <submittedName>
        <fullName evidence="7">RTA1 domain protein</fullName>
    </submittedName>
</protein>
<feature type="transmembrane region" description="Helical" evidence="6">
    <location>
        <begin position="50"/>
        <end position="70"/>
    </location>
</feature>
<keyword evidence="4 6" id="KW-0472">Membrane</keyword>
<name>A0A5N7CEH7_PETAA</name>
<evidence type="ECO:0000256" key="2">
    <source>
        <dbReference type="ARBA" id="ARBA00022692"/>
    </source>
</evidence>
<comment type="subcellular location">
    <subcellularLocation>
        <location evidence="1">Membrane</location>
        <topology evidence="1">Multi-pass membrane protein</topology>
    </subcellularLocation>
</comment>
<evidence type="ECO:0000256" key="3">
    <source>
        <dbReference type="ARBA" id="ARBA00022989"/>
    </source>
</evidence>
<accession>A0A5N7CEH7</accession>
<evidence type="ECO:0000256" key="1">
    <source>
        <dbReference type="ARBA" id="ARBA00004141"/>
    </source>
</evidence>
<proteinExistence type="predicted"/>
<dbReference type="Proteomes" id="UP000326877">
    <property type="component" value="Unassembled WGS sequence"/>
</dbReference>
<feature type="transmembrane region" description="Helical" evidence="6">
    <location>
        <begin position="82"/>
        <end position="103"/>
    </location>
</feature>
<gene>
    <name evidence="7" type="ORF">BDV23DRAFT_151051</name>
</gene>
<feature type="transmembrane region" description="Helical" evidence="6">
    <location>
        <begin position="124"/>
        <end position="146"/>
    </location>
</feature>